<dbReference type="RefSeq" id="WP_068103781.1">
    <property type="nucleotide sequence ID" value="NZ_JABUKE010000008.1"/>
</dbReference>
<feature type="region of interest" description="Disordered" evidence="1">
    <location>
        <begin position="350"/>
        <end position="375"/>
    </location>
</feature>
<evidence type="ECO:0000313" key="4">
    <source>
        <dbReference type="EMBL" id="MBY6321261.1"/>
    </source>
</evidence>
<name>A0ABS7NTD2_9NOCA</name>
<dbReference type="SUPFAM" id="SSF51261">
    <property type="entry name" value="Duplicated hybrid motif"/>
    <property type="match status" value="1"/>
</dbReference>
<keyword evidence="5" id="KW-1185">Reference proteome</keyword>
<dbReference type="Proteomes" id="UP001520140">
    <property type="component" value="Unassembled WGS sequence"/>
</dbReference>
<sequence>MKKGGTIALVAALAAALFVVLFVTTIGTDPDDPCIPRGSSSSTAGGVPAGSFAKPMKTSDGQVTSPFGARWGTQHNGMDIAGPIGTPIYAYADGVVSRAGPASGFGNWIVLDHNIDGQLVSTVYGHMFADGVLVKVGDRVTAGQHIANEGNDGQSTGAHLHFEYHPGGWAPGNAVDPAPYYAAAADPGTGAPGAAPSPSTPSPPAPTTPDTATAAGSAEMAALPASVGSEEHFQVDTVRVARTVHTTFPQITRIGGWRADGGGFDDHPSGRAVDVMIDDWSTEDGKALGDQVKDYLWANRDVLQIEYMIWRQQYIPSTGEPNIMEDRGSPTQNHFDHVHVTVVGHGPPAPGQTYGPAPGGAGSAPKANGTCTTAPGGGLGDMGDLAAGQIPPEFEKWLPLSAAQCRELSPAILAAQLKQESGFTAGLTSPSGAQGYAQFLPGTWASYGYPVDENGQVTGPAGAGDPNDVGDAVMAQGRYNCAVASALRPGIESGAITGDPVALMLAGYNAGPGAVHQFGGIPPYAETQNYVTTITGTAAAYDLAR</sequence>
<dbReference type="Pfam" id="PF26571">
    <property type="entry name" value="VldE"/>
    <property type="match status" value="1"/>
</dbReference>
<dbReference type="SUPFAM" id="SSF53955">
    <property type="entry name" value="Lysozyme-like"/>
    <property type="match status" value="1"/>
</dbReference>
<feature type="region of interest" description="Disordered" evidence="1">
    <location>
        <begin position="33"/>
        <end position="69"/>
    </location>
</feature>
<dbReference type="CDD" id="cd13399">
    <property type="entry name" value="Slt35-like"/>
    <property type="match status" value="1"/>
</dbReference>
<dbReference type="Pfam" id="PF01551">
    <property type="entry name" value="Peptidase_M23"/>
    <property type="match status" value="1"/>
</dbReference>
<protein>
    <submittedName>
        <fullName evidence="4">Peptidoglycan DD-metalloendopeptidase family protein</fullName>
    </submittedName>
</protein>
<dbReference type="Gene3D" id="2.70.70.10">
    <property type="entry name" value="Glucose Permease (Domain IIA)"/>
    <property type="match status" value="1"/>
</dbReference>
<evidence type="ECO:0000256" key="1">
    <source>
        <dbReference type="SAM" id="MobiDB-lite"/>
    </source>
</evidence>
<dbReference type="EMBL" id="JABUKG010000009">
    <property type="protein sequence ID" value="MBY6321261.1"/>
    <property type="molecule type" value="Genomic_DNA"/>
</dbReference>
<feature type="domain" description="M23ase beta-sheet core" evidence="2">
    <location>
        <begin position="74"/>
        <end position="168"/>
    </location>
</feature>
<reference evidence="4 5" key="1">
    <citation type="submission" date="2020-06" db="EMBL/GenBank/DDBJ databases">
        <title>Taxonomy, biology and ecology of Rhodococcus bacteria occurring in California pistachio and other woody hosts as revealed by genome sequence analyses.</title>
        <authorList>
            <person name="Gai Y."/>
            <person name="Riely B."/>
        </authorList>
    </citation>
    <scope>NUCLEOTIDE SEQUENCE [LARGE SCALE GENOMIC DNA]</scope>
    <source>
        <strain evidence="4 5">BP-284</strain>
    </source>
</reference>
<organism evidence="4 5">
    <name type="scientific">Rhodococcoides kroppenstedtii</name>
    <dbReference type="NCBI Taxonomy" id="293050"/>
    <lineage>
        <taxon>Bacteria</taxon>
        <taxon>Bacillati</taxon>
        <taxon>Actinomycetota</taxon>
        <taxon>Actinomycetes</taxon>
        <taxon>Mycobacteriales</taxon>
        <taxon>Nocardiaceae</taxon>
        <taxon>Rhodococcoides</taxon>
    </lineage>
</organism>
<dbReference type="CDD" id="cd12797">
    <property type="entry name" value="M23_peptidase"/>
    <property type="match status" value="1"/>
</dbReference>
<gene>
    <name evidence="4" type="ORF">HQ605_10530</name>
</gene>
<dbReference type="Gene3D" id="1.10.530.10">
    <property type="match status" value="1"/>
</dbReference>
<dbReference type="InterPro" id="IPR011055">
    <property type="entry name" value="Dup_hybrid_motif"/>
</dbReference>
<evidence type="ECO:0000259" key="3">
    <source>
        <dbReference type="Pfam" id="PF26571"/>
    </source>
</evidence>
<dbReference type="PANTHER" id="PTHR21666:SF270">
    <property type="entry name" value="MUREIN HYDROLASE ACTIVATOR ENVC"/>
    <property type="match status" value="1"/>
</dbReference>
<comment type="caution">
    <text evidence="4">The sequence shown here is derived from an EMBL/GenBank/DDBJ whole genome shotgun (WGS) entry which is preliminary data.</text>
</comment>
<evidence type="ECO:0000259" key="2">
    <source>
        <dbReference type="Pfam" id="PF01551"/>
    </source>
</evidence>
<dbReference type="InterPro" id="IPR016047">
    <property type="entry name" value="M23ase_b-sheet_dom"/>
</dbReference>
<dbReference type="PANTHER" id="PTHR21666">
    <property type="entry name" value="PEPTIDASE-RELATED"/>
    <property type="match status" value="1"/>
</dbReference>
<feature type="compositionally biased region" description="Pro residues" evidence="1">
    <location>
        <begin position="198"/>
        <end position="207"/>
    </location>
</feature>
<dbReference type="InterPro" id="IPR023346">
    <property type="entry name" value="Lysozyme-like_dom_sf"/>
</dbReference>
<dbReference type="InterPro" id="IPR058593">
    <property type="entry name" value="ARB_07466-like_C"/>
</dbReference>
<accession>A0ABS7NTD2</accession>
<dbReference type="InterPro" id="IPR050570">
    <property type="entry name" value="Cell_wall_metabolism_enzyme"/>
</dbReference>
<feature type="domain" description="ARB-07466-like C-terminal" evidence="3">
    <location>
        <begin position="230"/>
        <end position="335"/>
    </location>
</feature>
<feature type="compositionally biased region" description="Low complexity" evidence="1">
    <location>
        <begin position="186"/>
        <end position="197"/>
    </location>
</feature>
<evidence type="ECO:0000313" key="5">
    <source>
        <dbReference type="Proteomes" id="UP001520140"/>
    </source>
</evidence>
<feature type="region of interest" description="Disordered" evidence="1">
    <location>
        <begin position="186"/>
        <end position="219"/>
    </location>
</feature>
<feature type="compositionally biased region" description="Low complexity" evidence="1">
    <location>
        <begin position="208"/>
        <end position="219"/>
    </location>
</feature>
<proteinExistence type="predicted"/>